<dbReference type="PANTHER" id="PTHR11550:SF0">
    <property type="entry name" value="CTP SYNTHASE-RELATED"/>
    <property type="match status" value="1"/>
</dbReference>
<dbReference type="GO" id="GO:0005524">
    <property type="term" value="F:ATP binding"/>
    <property type="evidence" value="ECO:0007669"/>
    <property type="project" value="UniProtKB-KW"/>
</dbReference>
<protein>
    <recommendedName>
        <fullName evidence="3">CTP synthase (glutamine hydrolyzing)</fullName>
        <ecNumber evidence="3">6.3.4.2</ecNumber>
    </recommendedName>
</protein>
<dbReference type="PANTHER" id="PTHR11550">
    <property type="entry name" value="CTP SYNTHASE"/>
    <property type="match status" value="1"/>
</dbReference>
<dbReference type="RefSeq" id="WP_058775905.1">
    <property type="nucleotide sequence ID" value="NZ_LDSD01000017.1"/>
</dbReference>
<evidence type="ECO:0000256" key="6">
    <source>
        <dbReference type="ARBA" id="ARBA00022840"/>
    </source>
</evidence>
<evidence type="ECO:0000256" key="7">
    <source>
        <dbReference type="ARBA" id="ARBA00022962"/>
    </source>
</evidence>
<evidence type="ECO:0000256" key="5">
    <source>
        <dbReference type="ARBA" id="ARBA00022741"/>
    </source>
</evidence>
<organism evidence="11 12">
    <name type="scientific">Pantoea dispersa</name>
    <dbReference type="NCBI Taxonomy" id="59814"/>
    <lineage>
        <taxon>Bacteria</taxon>
        <taxon>Pseudomonadati</taxon>
        <taxon>Pseudomonadota</taxon>
        <taxon>Gammaproteobacteria</taxon>
        <taxon>Enterobacterales</taxon>
        <taxon>Erwiniaceae</taxon>
        <taxon>Pantoea</taxon>
    </lineage>
</organism>
<comment type="catalytic activity">
    <reaction evidence="9">
        <text>UTP + L-glutamine + ATP + H2O = CTP + L-glutamate + ADP + phosphate + 2 H(+)</text>
        <dbReference type="Rhea" id="RHEA:26426"/>
        <dbReference type="ChEBI" id="CHEBI:15377"/>
        <dbReference type="ChEBI" id="CHEBI:15378"/>
        <dbReference type="ChEBI" id="CHEBI:29985"/>
        <dbReference type="ChEBI" id="CHEBI:30616"/>
        <dbReference type="ChEBI" id="CHEBI:37563"/>
        <dbReference type="ChEBI" id="CHEBI:43474"/>
        <dbReference type="ChEBI" id="CHEBI:46398"/>
        <dbReference type="ChEBI" id="CHEBI:58359"/>
        <dbReference type="ChEBI" id="CHEBI:456216"/>
        <dbReference type="EC" id="6.3.4.2"/>
    </reaction>
</comment>
<evidence type="ECO:0000256" key="1">
    <source>
        <dbReference type="ARBA" id="ARBA00005171"/>
    </source>
</evidence>
<dbReference type="EMBL" id="LDSE01000010">
    <property type="protein sequence ID" value="KTS68600.1"/>
    <property type="molecule type" value="Genomic_DNA"/>
</dbReference>
<keyword evidence="8" id="KW-0665">Pyrimidine biosynthesis</keyword>
<gene>
    <name evidence="11" type="ORF">SA3R_07075</name>
</gene>
<evidence type="ECO:0000256" key="9">
    <source>
        <dbReference type="ARBA" id="ARBA00047781"/>
    </source>
</evidence>
<evidence type="ECO:0000256" key="3">
    <source>
        <dbReference type="ARBA" id="ARBA00012291"/>
    </source>
</evidence>
<evidence type="ECO:0000256" key="2">
    <source>
        <dbReference type="ARBA" id="ARBA00007533"/>
    </source>
</evidence>
<evidence type="ECO:0000313" key="12">
    <source>
        <dbReference type="Proteomes" id="UP000071979"/>
    </source>
</evidence>
<keyword evidence="6" id="KW-0067">ATP-binding</keyword>
<keyword evidence="4" id="KW-0436">Ligase</keyword>
<dbReference type="InterPro" id="IPR004468">
    <property type="entry name" value="CTP_synthase"/>
</dbReference>
<evidence type="ECO:0000313" key="11">
    <source>
        <dbReference type="EMBL" id="KTS68600.1"/>
    </source>
</evidence>
<proteinExistence type="inferred from homology"/>
<dbReference type="GO" id="GO:0003883">
    <property type="term" value="F:CTP synthase activity"/>
    <property type="evidence" value="ECO:0007669"/>
    <property type="project" value="UniProtKB-EC"/>
</dbReference>
<dbReference type="GO" id="GO:0019856">
    <property type="term" value="P:pyrimidine nucleobase biosynthetic process"/>
    <property type="evidence" value="ECO:0007669"/>
    <property type="project" value="TreeGrafter"/>
</dbReference>
<keyword evidence="5" id="KW-0547">Nucleotide-binding</keyword>
<sequence>MLPIFIVDDARVPARFGLLASLYANQLALPLWSLRPDFTGDFPDSHQHVAAAGYCVTSGLYWSDTLQHEVSDVALLPANEAVIVVAQADVARIAHLPGQRLKALSCETTMRLQDGSDTLLQHTLTAPTPGRHALRIGLIAREHDQRDSNPATLEALYAAARALALDVDIHFFAPAALTNELSELDEVHGILLPGGASMAAVRGQIAVAHASRQRNIPTLGLCLGMQSMCTAALQRHPELSQAMLAEVAPQAAVHSFIPFADGRHRCGLLPYPAAEPFNLMHYNHRYRFNPQLLPPLLASGVQVTAQTDDIIEGIALADHRFWQGVQGHPELQSRPDAPHPLFTAFLQALVTPA</sequence>
<dbReference type="UniPathway" id="UPA00159">
    <property type="reaction ID" value="UER00277"/>
</dbReference>
<dbReference type="GO" id="GO:0044210">
    <property type="term" value="P:'de novo' CTP biosynthetic process"/>
    <property type="evidence" value="ECO:0007669"/>
    <property type="project" value="UniProtKB-UniPathway"/>
</dbReference>
<evidence type="ECO:0000256" key="8">
    <source>
        <dbReference type="ARBA" id="ARBA00022975"/>
    </source>
</evidence>
<dbReference type="Proteomes" id="UP000071979">
    <property type="component" value="Unassembled WGS sequence"/>
</dbReference>
<dbReference type="InterPro" id="IPR029062">
    <property type="entry name" value="Class_I_gatase-like"/>
</dbReference>
<dbReference type="SUPFAM" id="SSF52317">
    <property type="entry name" value="Class I glutamine amidotransferase-like"/>
    <property type="match status" value="1"/>
</dbReference>
<evidence type="ECO:0000259" key="10">
    <source>
        <dbReference type="Pfam" id="PF00117"/>
    </source>
</evidence>
<dbReference type="Pfam" id="PF00117">
    <property type="entry name" value="GATase"/>
    <property type="match status" value="1"/>
</dbReference>
<name>A0A8E1S0V3_9GAMM</name>
<dbReference type="AlphaFoldDB" id="A0A8E1S0V3"/>
<reference evidence="11 12" key="1">
    <citation type="journal article" date="2016" name="Front. Microbiol.">
        <title>Genomic Resource of Rice Seed Associated Bacteria.</title>
        <authorList>
            <person name="Midha S."/>
            <person name="Bansal K."/>
            <person name="Sharma S."/>
            <person name="Kumar N."/>
            <person name="Patil P.P."/>
            <person name="Chaudhry V."/>
            <person name="Patil P.B."/>
        </authorList>
    </citation>
    <scope>NUCLEOTIDE SEQUENCE [LARGE SCALE GENOMIC DNA]</scope>
    <source>
        <strain evidence="11 12">SA3</strain>
    </source>
</reference>
<keyword evidence="7" id="KW-0315">Glutamine amidotransferase</keyword>
<dbReference type="EC" id="6.3.4.2" evidence="3"/>
<comment type="similarity">
    <text evidence="2">Belongs to the CTP synthase family.</text>
</comment>
<comment type="caution">
    <text evidence="11">The sequence shown here is derived from an EMBL/GenBank/DDBJ whole genome shotgun (WGS) entry which is preliminary data.</text>
</comment>
<evidence type="ECO:0000256" key="4">
    <source>
        <dbReference type="ARBA" id="ARBA00022598"/>
    </source>
</evidence>
<accession>A0A8E1S0V3</accession>
<feature type="domain" description="Glutamine amidotransferase" evidence="10">
    <location>
        <begin position="156"/>
        <end position="347"/>
    </location>
</feature>
<dbReference type="GO" id="GO:0042802">
    <property type="term" value="F:identical protein binding"/>
    <property type="evidence" value="ECO:0007669"/>
    <property type="project" value="TreeGrafter"/>
</dbReference>
<dbReference type="Gene3D" id="3.40.50.880">
    <property type="match status" value="2"/>
</dbReference>
<comment type="pathway">
    <text evidence="1">Pyrimidine metabolism; CTP biosynthesis via de novo pathway; CTP from UDP: step 2/2.</text>
</comment>
<dbReference type="InterPro" id="IPR017926">
    <property type="entry name" value="GATASE"/>
</dbReference>
<dbReference type="PROSITE" id="PS51273">
    <property type="entry name" value="GATASE_TYPE_1"/>
    <property type="match status" value="1"/>
</dbReference>